<proteinExistence type="inferred from homology"/>
<dbReference type="GO" id="GO:0046872">
    <property type="term" value="F:metal ion binding"/>
    <property type="evidence" value="ECO:0007669"/>
    <property type="project" value="UniProtKB-KW"/>
</dbReference>
<dbReference type="InterPro" id="IPR000594">
    <property type="entry name" value="ThiF_NAD_FAD-bd"/>
</dbReference>
<feature type="region of interest" description="Disordered" evidence="8">
    <location>
        <begin position="34"/>
        <end position="55"/>
    </location>
</feature>
<dbReference type="PROSITE" id="PS50206">
    <property type="entry name" value="RHODANESE_3"/>
    <property type="match status" value="1"/>
</dbReference>
<keyword evidence="3" id="KW-0479">Metal-binding</keyword>
<keyword evidence="5" id="KW-0833">Ubl conjugation pathway</keyword>
<reference evidence="10" key="1">
    <citation type="submission" date="2021-12" db="EMBL/GenBank/DDBJ databases">
        <title>Prjna785345.</title>
        <authorList>
            <person name="Rujirawat T."/>
            <person name="Krajaejun T."/>
        </authorList>
    </citation>
    <scope>NUCLEOTIDE SEQUENCE</scope>
    <source>
        <strain evidence="10">Pi057C3</strain>
    </source>
</reference>
<keyword evidence="6" id="KW-0862">Zinc</keyword>
<keyword evidence="4" id="KW-0547">Nucleotide-binding</keyword>
<evidence type="ECO:0000256" key="5">
    <source>
        <dbReference type="ARBA" id="ARBA00022786"/>
    </source>
</evidence>
<dbReference type="AlphaFoldDB" id="A0AAD5M4Y9"/>
<keyword evidence="11" id="KW-1185">Reference proteome</keyword>
<dbReference type="InterPro" id="IPR045886">
    <property type="entry name" value="ThiF/MoeB/HesA"/>
</dbReference>
<evidence type="ECO:0000256" key="1">
    <source>
        <dbReference type="ARBA" id="ARBA00005339"/>
    </source>
</evidence>
<gene>
    <name evidence="10" type="ORF">P43SY_008249</name>
</gene>
<evidence type="ECO:0000256" key="6">
    <source>
        <dbReference type="ARBA" id="ARBA00022833"/>
    </source>
</evidence>
<protein>
    <recommendedName>
        <fullName evidence="2">Ubiquitin-like modifier-activating enzyme 5</fullName>
    </recommendedName>
</protein>
<dbReference type="EMBL" id="JAKCXM010000107">
    <property type="protein sequence ID" value="KAJ0402257.1"/>
    <property type="molecule type" value="Genomic_DNA"/>
</dbReference>
<comment type="caution">
    <text evidence="10">The sequence shown here is derived from an EMBL/GenBank/DDBJ whole genome shotgun (WGS) entry which is preliminary data.</text>
</comment>
<dbReference type="GO" id="GO:0071566">
    <property type="term" value="F:UFM1 activating enzyme activity"/>
    <property type="evidence" value="ECO:0007669"/>
    <property type="project" value="TreeGrafter"/>
</dbReference>
<evidence type="ECO:0000256" key="3">
    <source>
        <dbReference type="ARBA" id="ARBA00022723"/>
    </source>
</evidence>
<dbReference type="SUPFAM" id="SSF69572">
    <property type="entry name" value="Activating enzymes of the ubiquitin-like proteins"/>
    <property type="match status" value="1"/>
</dbReference>
<evidence type="ECO:0000313" key="10">
    <source>
        <dbReference type="EMBL" id="KAJ0402257.1"/>
    </source>
</evidence>
<evidence type="ECO:0000259" key="9">
    <source>
        <dbReference type="PROSITE" id="PS50206"/>
    </source>
</evidence>
<keyword evidence="7" id="KW-0067">ATP-binding</keyword>
<name>A0AAD5M4Y9_PYTIN</name>
<evidence type="ECO:0000256" key="8">
    <source>
        <dbReference type="SAM" id="MobiDB-lite"/>
    </source>
</evidence>
<dbReference type="GO" id="GO:0071569">
    <property type="term" value="P:protein ufmylation"/>
    <property type="evidence" value="ECO:0007669"/>
    <property type="project" value="TreeGrafter"/>
</dbReference>
<evidence type="ECO:0000313" key="11">
    <source>
        <dbReference type="Proteomes" id="UP001209570"/>
    </source>
</evidence>
<feature type="compositionally biased region" description="Pro residues" evidence="8">
    <location>
        <begin position="38"/>
        <end position="47"/>
    </location>
</feature>
<dbReference type="PANTHER" id="PTHR10953:SF9">
    <property type="entry name" value="UBIQUITIN-LIKE MODIFIER-ACTIVATING ENZYME 5"/>
    <property type="match status" value="1"/>
</dbReference>
<dbReference type="InterPro" id="IPR001763">
    <property type="entry name" value="Rhodanese-like_dom"/>
</dbReference>
<evidence type="ECO:0000256" key="7">
    <source>
        <dbReference type="ARBA" id="ARBA00022840"/>
    </source>
</evidence>
<dbReference type="InterPro" id="IPR035985">
    <property type="entry name" value="Ubiquitin-activating_enz"/>
</dbReference>
<dbReference type="Pfam" id="PF00899">
    <property type="entry name" value="ThiF"/>
    <property type="match status" value="2"/>
</dbReference>
<evidence type="ECO:0000256" key="4">
    <source>
        <dbReference type="ARBA" id="ARBA00022741"/>
    </source>
</evidence>
<dbReference type="GO" id="GO:0005524">
    <property type="term" value="F:ATP binding"/>
    <property type="evidence" value="ECO:0007669"/>
    <property type="project" value="UniProtKB-KW"/>
</dbReference>
<dbReference type="PANTHER" id="PTHR10953">
    <property type="entry name" value="UBIQUITIN-ACTIVATING ENZYME E1"/>
    <property type="match status" value="1"/>
</dbReference>
<dbReference type="Gene3D" id="3.40.50.720">
    <property type="entry name" value="NAD(P)-binding Rossmann-like Domain"/>
    <property type="match status" value="1"/>
</dbReference>
<sequence>MSHHPHDAFHDDGPPIAQLQAAVKTLDDYVQRVVPPSASLPPPPPPVAAQSQGPTPLQRFARQERVAGRWRDVSRAHVAVCGLGGPGAVAAEALVRAGVGRVFLVDHARVELSAMGRVVFQPHEVGVSRTQALRLRLQSIASSHTVVDSFTADLRSDMDLLELRKKLKISSVGPTALKPPPGSVAGGSGGGLGLFEALTQKRPYDAVLGCVDGDDDDDALLALNAICLELSLPLLVAELSPSDAQIAVRTVLPGRTCCLECIRHAAREQEASRAMDDVAATIARAFPASLPHVELLAGGLLAQHTLKFLMEVGDVVPFYSLDAFAAELESFAFAPNPQCPNAVCQQLQQQEAATESFSS</sequence>
<organism evidence="10 11">
    <name type="scientific">Pythium insidiosum</name>
    <name type="common">Pythiosis disease agent</name>
    <dbReference type="NCBI Taxonomy" id="114742"/>
    <lineage>
        <taxon>Eukaryota</taxon>
        <taxon>Sar</taxon>
        <taxon>Stramenopiles</taxon>
        <taxon>Oomycota</taxon>
        <taxon>Peronosporomycetes</taxon>
        <taxon>Pythiales</taxon>
        <taxon>Pythiaceae</taxon>
        <taxon>Pythium</taxon>
    </lineage>
</organism>
<accession>A0AAD5M4Y9</accession>
<evidence type="ECO:0000256" key="2">
    <source>
        <dbReference type="ARBA" id="ARBA00016279"/>
    </source>
</evidence>
<feature type="domain" description="Rhodanese" evidence="9">
    <location>
        <begin position="78"/>
        <end position="121"/>
    </location>
</feature>
<comment type="similarity">
    <text evidence="1">Belongs to the ubiquitin-activating E1 family. UBA5 subfamily.</text>
</comment>
<dbReference type="Proteomes" id="UP001209570">
    <property type="component" value="Unassembled WGS sequence"/>
</dbReference>
<dbReference type="GO" id="GO:0005829">
    <property type="term" value="C:cytosol"/>
    <property type="evidence" value="ECO:0007669"/>
    <property type="project" value="TreeGrafter"/>
</dbReference>